<sequence length="128" mass="14646">MDHGSAPLSLDMPTRINRTVHVWTTSRGSHRAGMDAFMTGFAVLFFQLGHAYRNSGRLDCRLAGRIALPGKEFPLLIRKANFVTQTESHQLNWARVESRRRAFDRAKYARWTDDGREMRGTDSDAKLH</sequence>
<dbReference type="Proteomes" id="UP000050741">
    <property type="component" value="Unassembled WGS sequence"/>
</dbReference>
<accession>A0A183BVV5</accession>
<evidence type="ECO:0000313" key="1">
    <source>
        <dbReference type="Proteomes" id="UP000050741"/>
    </source>
</evidence>
<evidence type="ECO:0000313" key="2">
    <source>
        <dbReference type="WBParaSite" id="GPLIN_000474300"/>
    </source>
</evidence>
<reference evidence="1" key="1">
    <citation type="submission" date="2014-05" db="EMBL/GenBank/DDBJ databases">
        <title>The genome and life-stage specific transcriptomes of Globodera pallida elucidate key aspects of plant parasitism by a cyst nematode.</title>
        <authorList>
            <person name="Cotton J.A."/>
            <person name="Lilley C.J."/>
            <person name="Jones L.M."/>
            <person name="Kikuchi T."/>
            <person name="Reid A.J."/>
            <person name="Thorpe P."/>
            <person name="Tsai I.J."/>
            <person name="Beasley H."/>
            <person name="Blok V."/>
            <person name="Cock P.J.A."/>
            <person name="Van den Akker S.E."/>
            <person name="Holroyd N."/>
            <person name="Hunt M."/>
            <person name="Mantelin S."/>
            <person name="Naghra H."/>
            <person name="Pain A."/>
            <person name="Palomares-Rius J.E."/>
            <person name="Zarowiecki M."/>
            <person name="Berriman M."/>
            <person name="Jones J.T."/>
            <person name="Urwin P.E."/>
        </authorList>
    </citation>
    <scope>NUCLEOTIDE SEQUENCE [LARGE SCALE GENOMIC DNA]</scope>
    <source>
        <strain evidence="1">Lindley</strain>
    </source>
</reference>
<reference evidence="2" key="2">
    <citation type="submission" date="2016-06" db="UniProtKB">
        <authorList>
            <consortium name="WormBaseParasite"/>
        </authorList>
    </citation>
    <scope>IDENTIFICATION</scope>
</reference>
<keyword evidence="1" id="KW-1185">Reference proteome</keyword>
<protein>
    <submittedName>
        <fullName evidence="2">Transposase</fullName>
    </submittedName>
</protein>
<organism evidence="1 2">
    <name type="scientific">Globodera pallida</name>
    <name type="common">Potato cyst nematode worm</name>
    <name type="synonym">Heterodera pallida</name>
    <dbReference type="NCBI Taxonomy" id="36090"/>
    <lineage>
        <taxon>Eukaryota</taxon>
        <taxon>Metazoa</taxon>
        <taxon>Ecdysozoa</taxon>
        <taxon>Nematoda</taxon>
        <taxon>Chromadorea</taxon>
        <taxon>Rhabditida</taxon>
        <taxon>Tylenchina</taxon>
        <taxon>Tylenchomorpha</taxon>
        <taxon>Tylenchoidea</taxon>
        <taxon>Heteroderidae</taxon>
        <taxon>Heteroderinae</taxon>
        <taxon>Globodera</taxon>
    </lineage>
</organism>
<dbReference type="AlphaFoldDB" id="A0A183BVV5"/>
<dbReference type="WBParaSite" id="GPLIN_000474300">
    <property type="protein sequence ID" value="GPLIN_000474300"/>
    <property type="gene ID" value="GPLIN_000474300"/>
</dbReference>
<proteinExistence type="predicted"/>
<name>A0A183BVV5_GLOPA</name>